<sequence>MAAIAPLRPGDPDRLGAYRLTGLLGEGGQGSVYLAEDDGGGRVAIKLLHARFSGDAKARARFAAELEVARRVSPFCTARILDADVEGDRPYIVSEYIDGPSLSEVLAARGPRSGGDLDRLAIGTMTALAAIHQAGVVHRDFKPHNVLIAADGPRVIDFGIARALDATGTMSSTAVGTPAYMAPEQITGGPIGPQADVWAWGATMVYAASGHAAFGQDSIPAVMHRILNLPPDLGALTEPLRGLVARCLTKDPAARPSSQQVLMQLLTLAGSLPAPAAGAAPEAPTAILNQGAEAAATDTRLHLPPPDPAYAPGGPQAAPRPGPGALAPPGLPHGFPQGAPAAAGRQAAGTPGAG</sequence>
<dbReference type="Gene3D" id="3.30.200.20">
    <property type="entry name" value="Phosphorylase Kinase, domain 1"/>
    <property type="match status" value="1"/>
</dbReference>
<name>A0ABP7Z3L8_9ACTN</name>
<dbReference type="InterPro" id="IPR011009">
    <property type="entry name" value="Kinase-like_dom_sf"/>
</dbReference>
<evidence type="ECO:0000256" key="4">
    <source>
        <dbReference type="ARBA" id="ARBA00022840"/>
    </source>
</evidence>
<feature type="compositionally biased region" description="Low complexity" evidence="5">
    <location>
        <begin position="310"/>
        <end position="354"/>
    </location>
</feature>
<keyword evidence="2" id="KW-0547">Nucleotide-binding</keyword>
<dbReference type="PANTHER" id="PTHR43289:SF34">
    <property type="entry name" value="SERINE_THREONINE-PROTEIN KINASE YBDM-RELATED"/>
    <property type="match status" value="1"/>
</dbReference>
<reference evidence="8" key="1">
    <citation type="journal article" date="2019" name="Int. J. Syst. Evol. Microbiol.">
        <title>The Global Catalogue of Microorganisms (GCM) 10K type strain sequencing project: providing services to taxonomists for standard genome sequencing and annotation.</title>
        <authorList>
            <consortium name="The Broad Institute Genomics Platform"/>
            <consortium name="The Broad Institute Genome Sequencing Center for Infectious Disease"/>
            <person name="Wu L."/>
            <person name="Ma J."/>
        </authorList>
    </citation>
    <scope>NUCLEOTIDE SEQUENCE [LARGE SCALE GENOMIC DNA]</scope>
    <source>
        <strain evidence="8">JCM 17316</strain>
    </source>
</reference>
<dbReference type="PROSITE" id="PS00108">
    <property type="entry name" value="PROTEIN_KINASE_ST"/>
    <property type="match status" value="1"/>
</dbReference>
<evidence type="ECO:0000313" key="8">
    <source>
        <dbReference type="Proteomes" id="UP001500266"/>
    </source>
</evidence>
<gene>
    <name evidence="7" type="ORF">GCM10022416_39100</name>
</gene>
<evidence type="ECO:0000256" key="5">
    <source>
        <dbReference type="SAM" id="MobiDB-lite"/>
    </source>
</evidence>
<dbReference type="Pfam" id="PF00069">
    <property type="entry name" value="Pkinase"/>
    <property type="match status" value="1"/>
</dbReference>
<evidence type="ECO:0000313" key="7">
    <source>
        <dbReference type="EMBL" id="GAA4146508.1"/>
    </source>
</evidence>
<evidence type="ECO:0000256" key="2">
    <source>
        <dbReference type="ARBA" id="ARBA00022741"/>
    </source>
</evidence>
<dbReference type="InterPro" id="IPR000719">
    <property type="entry name" value="Prot_kinase_dom"/>
</dbReference>
<comment type="caution">
    <text evidence="7">The sequence shown here is derived from an EMBL/GenBank/DDBJ whole genome shotgun (WGS) entry which is preliminary data.</text>
</comment>
<dbReference type="Gene3D" id="1.10.510.10">
    <property type="entry name" value="Transferase(Phosphotransferase) domain 1"/>
    <property type="match status" value="1"/>
</dbReference>
<feature type="domain" description="Protein kinase" evidence="6">
    <location>
        <begin position="18"/>
        <end position="266"/>
    </location>
</feature>
<keyword evidence="3" id="KW-0418">Kinase</keyword>
<feature type="region of interest" description="Disordered" evidence="5">
    <location>
        <begin position="299"/>
        <end position="354"/>
    </location>
</feature>
<dbReference type="InterPro" id="IPR008271">
    <property type="entry name" value="Ser/Thr_kinase_AS"/>
</dbReference>
<keyword evidence="1" id="KW-0808">Transferase</keyword>
<proteinExistence type="predicted"/>
<dbReference type="PROSITE" id="PS50011">
    <property type="entry name" value="PROTEIN_KINASE_DOM"/>
    <property type="match status" value="1"/>
</dbReference>
<dbReference type="CDD" id="cd14014">
    <property type="entry name" value="STKc_PknB_like"/>
    <property type="match status" value="1"/>
</dbReference>
<accession>A0ABP7Z3L8</accession>
<keyword evidence="4" id="KW-0067">ATP-binding</keyword>
<protein>
    <recommendedName>
        <fullName evidence="6">Protein kinase domain-containing protein</fullName>
    </recommendedName>
</protein>
<evidence type="ECO:0000259" key="6">
    <source>
        <dbReference type="PROSITE" id="PS50011"/>
    </source>
</evidence>
<dbReference type="SUPFAM" id="SSF56112">
    <property type="entry name" value="Protein kinase-like (PK-like)"/>
    <property type="match status" value="1"/>
</dbReference>
<evidence type="ECO:0000256" key="3">
    <source>
        <dbReference type="ARBA" id="ARBA00022777"/>
    </source>
</evidence>
<dbReference type="Proteomes" id="UP001500266">
    <property type="component" value="Unassembled WGS sequence"/>
</dbReference>
<keyword evidence="8" id="KW-1185">Reference proteome</keyword>
<dbReference type="PANTHER" id="PTHR43289">
    <property type="entry name" value="MITOGEN-ACTIVATED PROTEIN KINASE KINASE KINASE 20-RELATED"/>
    <property type="match status" value="1"/>
</dbReference>
<evidence type="ECO:0000256" key="1">
    <source>
        <dbReference type="ARBA" id="ARBA00022679"/>
    </source>
</evidence>
<dbReference type="EMBL" id="BAABDO010000061">
    <property type="protein sequence ID" value="GAA4146508.1"/>
    <property type="molecule type" value="Genomic_DNA"/>
</dbReference>
<organism evidence="7 8">
    <name type="scientific">Actinomadura keratinilytica</name>
    <dbReference type="NCBI Taxonomy" id="547461"/>
    <lineage>
        <taxon>Bacteria</taxon>
        <taxon>Bacillati</taxon>
        <taxon>Actinomycetota</taxon>
        <taxon>Actinomycetes</taxon>
        <taxon>Streptosporangiales</taxon>
        <taxon>Thermomonosporaceae</taxon>
        <taxon>Actinomadura</taxon>
    </lineage>
</organism>